<dbReference type="RefSeq" id="WP_166279447.1">
    <property type="nucleotide sequence ID" value="NZ_JAANNP010000002.1"/>
</dbReference>
<feature type="coiled-coil region" evidence="1">
    <location>
        <begin position="10"/>
        <end position="52"/>
    </location>
</feature>
<keyword evidence="3" id="KW-1185">Reference proteome</keyword>
<sequence length="57" mass="6593">MSLMHEALARAQYSERLDEAEHVRRRLRHLAAAKANRRAERALSRARRLSALADLRA</sequence>
<evidence type="ECO:0000313" key="2">
    <source>
        <dbReference type="EMBL" id="NHC13278.1"/>
    </source>
</evidence>
<organism evidence="2 3">
    <name type="scientific">Motilibacter deserti</name>
    <dbReference type="NCBI Taxonomy" id="2714956"/>
    <lineage>
        <taxon>Bacteria</taxon>
        <taxon>Bacillati</taxon>
        <taxon>Actinomycetota</taxon>
        <taxon>Actinomycetes</taxon>
        <taxon>Motilibacterales</taxon>
        <taxon>Motilibacteraceae</taxon>
        <taxon>Motilibacter</taxon>
    </lineage>
</organism>
<name>A0ABX0GVH1_9ACTN</name>
<dbReference type="EMBL" id="JAANNP010000002">
    <property type="protein sequence ID" value="NHC13278.1"/>
    <property type="molecule type" value="Genomic_DNA"/>
</dbReference>
<protein>
    <submittedName>
        <fullName evidence="2">Uncharacterized protein</fullName>
    </submittedName>
</protein>
<comment type="caution">
    <text evidence="2">The sequence shown here is derived from an EMBL/GenBank/DDBJ whole genome shotgun (WGS) entry which is preliminary data.</text>
</comment>
<gene>
    <name evidence="2" type="ORF">G9H71_05715</name>
</gene>
<reference evidence="2 3" key="1">
    <citation type="submission" date="2020-03" db="EMBL/GenBank/DDBJ databases">
        <title>Two novel Motilibacter sp.</title>
        <authorList>
            <person name="Liu S."/>
        </authorList>
    </citation>
    <scope>NUCLEOTIDE SEQUENCE [LARGE SCALE GENOMIC DNA]</scope>
    <source>
        <strain evidence="2 3">E257</strain>
    </source>
</reference>
<evidence type="ECO:0000313" key="3">
    <source>
        <dbReference type="Proteomes" id="UP000800981"/>
    </source>
</evidence>
<accession>A0ABX0GVH1</accession>
<dbReference type="Proteomes" id="UP000800981">
    <property type="component" value="Unassembled WGS sequence"/>
</dbReference>
<proteinExistence type="predicted"/>
<keyword evidence="1" id="KW-0175">Coiled coil</keyword>
<evidence type="ECO:0000256" key="1">
    <source>
        <dbReference type="SAM" id="Coils"/>
    </source>
</evidence>